<dbReference type="CDD" id="cd06588">
    <property type="entry name" value="PhnB_like"/>
    <property type="match status" value="1"/>
</dbReference>
<dbReference type="Pfam" id="PF06983">
    <property type="entry name" value="3-dmu-9_3-mt"/>
    <property type="match status" value="1"/>
</dbReference>
<dbReference type="PANTHER" id="PTHR33990:SF2">
    <property type="entry name" value="PHNB-LIKE DOMAIN-CONTAINING PROTEIN"/>
    <property type="match status" value="1"/>
</dbReference>
<name>A0AA40F7P8_9PEZI</name>
<dbReference type="AlphaFoldDB" id="A0AA40F7P8"/>
<dbReference type="Proteomes" id="UP001172155">
    <property type="component" value="Unassembled WGS sequence"/>
</dbReference>
<dbReference type="InterPro" id="IPR009725">
    <property type="entry name" value="3_dmu_93_MTrfase"/>
</dbReference>
<sequence length="165" mass="18472">MFDNLQITTCLWFDGQAEAAANYYVSVFKNSTITHIQRYTESGREFHGQEPGTVLVVEYNLNGHRFVNLNGGPQMKHTGATSFMIMCDTQDEIDYYWDKLGDGGDEASQQCGWVSDKFGITWQVTPKALLKMLASEDKEAAGRANLAMMHMKKLDIAGLQKAFDG</sequence>
<evidence type="ECO:0000313" key="3">
    <source>
        <dbReference type="Proteomes" id="UP001172155"/>
    </source>
</evidence>
<proteinExistence type="predicted"/>
<dbReference type="SUPFAM" id="SSF54593">
    <property type="entry name" value="Glyoxalase/Bleomycin resistance protein/Dihydroxybiphenyl dioxygenase"/>
    <property type="match status" value="1"/>
</dbReference>
<dbReference type="EMBL" id="JAUKUD010000001">
    <property type="protein sequence ID" value="KAK0752763.1"/>
    <property type="molecule type" value="Genomic_DNA"/>
</dbReference>
<organism evidence="2 3">
    <name type="scientific">Schizothecium vesticola</name>
    <dbReference type="NCBI Taxonomy" id="314040"/>
    <lineage>
        <taxon>Eukaryota</taxon>
        <taxon>Fungi</taxon>
        <taxon>Dikarya</taxon>
        <taxon>Ascomycota</taxon>
        <taxon>Pezizomycotina</taxon>
        <taxon>Sordariomycetes</taxon>
        <taxon>Sordariomycetidae</taxon>
        <taxon>Sordariales</taxon>
        <taxon>Schizotheciaceae</taxon>
        <taxon>Schizothecium</taxon>
    </lineage>
</organism>
<feature type="domain" description="PhnB-like" evidence="1">
    <location>
        <begin position="6"/>
        <end position="125"/>
    </location>
</feature>
<protein>
    <submittedName>
        <fullName evidence="2">Glyoxalase/Bleomycin resistance protein/Dihydroxybiphenyl dioxygenase</fullName>
    </submittedName>
</protein>
<comment type="caution">
    <text evidence="2">The sequence shown here is derived from an EMBL/GenBank/DDBJ whole genome shotgun (WGS) entry which is preliminary data.</text>
</comment>
<dbReference type="InterPro" id="IPR028973">
    <property type="entry name" value="PhnB-like"/>
</dbReference>
<evidence type="ECO:0000313" key="2">
    <source>
        <dbReference type="EMBL" id="KAK0752763.1"/>
    </source>
</evidence>
<keyword evidence="2" id="KW-0560">Oxidoreductase</keyword>
<accession>A0AA40F7P8</accession>
<reference evidence="2" key="1">
    <citation type="submission" date="2023-06" db="EMBL/GenBank/DDBJ databases">
        <title>Genome-scale phylogeny and comparative genomics of the fungal order Sordariales.</title>
        <authorList>
            <consortium name="Lawrence Berkeley National Laboratory"/>
            <person name="Hensen N."/>
            <person name="Bonometti L."/>
            <person name="Westerberg I."/>
            <person name="Brannstrom I.O."/>
            <person name="Guillou S."/>
            <person name="Cros-Aarteil S."/>
            <person name="Calhoun S."/>
            <person name="Haridas S."/>
            <person name="Kuo A."/>
            <person name="Mondo S."/>
            <person name="Pangilinan J."/>
            <person name="Riley R."/>
            <person name="LaButti K."/>
            <person name="Andreopoulos B."/>
            <person name="Lipzen A."/>
            <person name="Chen C."/>
            <person name="Yanf M."/>
            <person name="Daum C."/>
            <person name="Ng V."/>
            <person name="Clum A."/>
            <person name="Steindorff A."/>
            <person name="Ohm R."/>
            <person name="Martin F."/>
            <person name="Silar P."/>
            <person name="Natvig D."/>
            <person name="Lalanne C."/>
            <person name="Gautier V."/>
            <person name="Ament-velasquez S.L."/>
            <person name="Kruys A."/>
            <person name="Hutchinson M.I."/>
            <person name="Powell A.J."/>
            <person name="Barry K."/>
            <person name="Miller A.N."/>
            <person name="Grigoriev I.V."/>
            <person name="Debuchy R."/>
            <person name="Gladieux P."/>
            <person name="Thoren M.H."/>
            <person name="Johannesson H."/>
        </authorList>
    </citation>
    <scope>NUCLEOTIDE SEQUENCE</scope>
    <source>
        <strain evidence="2">SMH3187-1</strain>
    </source>
</reference>
<evidence type="ECO:0000259" key="1">
    <source>
        <dbReference type="Pfam" id="PF06983"/>
    </source>
</evidence>
<keyword evidence="3" id="KW-1185">Reference proteome</keyword>
<dbReference type="PANTHER" id="PTHR33990">
    <property type="entry name" value="PROTEIN YJDN-RELATED"/>
    <property type="match status" value="1"/>
</dbReference>
<dbReference type="Gene3D" id="3.10.180.10">
    <property type="entry name" value="2,3-Dihydroxybiphenyl 1,2-Dioxygenase, domain 1"/>
    <property type="match status" value="1"/>
</dbReference>
<dbReference type="InterPro" id="IPR029068">
    <property type="entry name" value="Glyas_Bleomycin-R_OHBP_Dase"/>
</dbReference>
<dbReference type="GO" id="GO:0051213">
    <property type="term" value="F:dioxygenase activity"/>
    <property type="evidence" value="ECO:0007669"/>
    <property type="project" value="UniProtKB-KW"/>
</dbReference>
<dbReference type="PIRSF" id="PIRSF021700">
    <property type="entry name" value="3_dmu_93_MTrfase"/>
    <property type="match status" value="1"/>
</dbReference>
<keyword evidence="2" id="KW-0223">Dioxygenase</keyword>
<gene>
    <name evidence="2" type="ORF">B0T18DRAFT_312373</name>
</gene>